<feature type="non-terminal residue" evidence="6">
    <location>
        <position position="260"/>
    </location>
</feature>
<dbReference type="CDD" id="cd00878">
    <property type="entry name" value="Arf_Arl"/>
    <property type="match status" value="1"/>
</dbReference>
<feature type="binding site" evidence="5">
    <location>
        <position position="32"/>
    </location>
    <ligand>
        <name>Mg(2+)</name>
        <dbReference type="ChEBI" id="CHEBI:18420"/>
    </ligand>
</feature>
<dbReference type="SMART" id="SM00177">
    <property type="entry name" value="ARF"/>
    <property type="match status" value="1"/>
</dbReference>
<dbReference type="NCBIfam" id="TIGR00231">
    <property type="entry name" value="small_GTP"/>
    <property type="match status" value="1"/>
</dbReference>
<dbReference type="PRINTS" id="PR00328">
    <property type="entry name" value="SAR1GTPBP"/>
</dbReference>
<feature type="binding site" evidence="4">
    <location>
        <begin position="129"/>
        <end position="132"/>
    </location>
    <ligand>
        <name>GTP</name>
        <dbReference type="ChEBI" id="CHEBI:37565"/>
    </ligand>
</feature>
<sequence>MGALISLLMSKFGLLNKDLRVVMIGLDAAGKTTILYKLKLGETVTTIPTIGFNVETVTINKLNLTIWDIGGQDVIRPLWRHYFNSVKALIFVIDSSDRSPERIEKARTELNWLLTEEELRDTVFLVFANKQDLPNAMSVQEVTRVLKLENLRGRKWFVQGTCATSGYGLLDGFQKKLCGNLPAQQLILETIGNHLNKANANTTIDQQNSEVYIDLYKPTDKQYRLIVASLLEWIVEDLQPLNVVNTPTFINIRQSIFYAM</sequence>
<dbReference type="Pfam" id="PF00025">
    <property type="entry name" value="Arf"/>
    <property type="match status" value="1"/>
</dbReference>
<evidence type="ECO:0000256" key="3">
    <source>
        <dbReference type="ARBA" id="ARBA00023134"/>
    </source>
</evidence>
<dbReference type="FunFam" id="3.40.50.300:FF:000412">
    <property type="entry name" value="ADP-ribosylation factor 1"/>
    <property type="match status" value="1"/>
</dbReference>
<dbReference type="InterPro" id="IPR005225">
    <property type="entry name" value="Small_GTP-bd"/>
</dbReference>
<keyword evidence="5" id="KW-0460">Magnesium</keyword>
<feature type="binding site" evidence="4">
    <location>
        <begin position="25"/>
        <end position="32"/>
    </location>
    <ligand>
        <name>GTP</name>
        <dbReference type="ChEBI" id="CHEBI:37565"/>
    </ligand>
</feature>
<dbReference type="OrthoDB" id="2011769at2759"/>
<keyword evidence="5" id="KW-0479">Metal-binding</keyword>
<dbReference type="Proteomes" id="UP000789831">
    <property type="component" value="Unassembled WGS sequence"/>
</dbReference>
<reference evidence="6" key="1">
    <citation type="submission" date="2021-06" db="EMBL/GenBank/DDBJ databases">
        <authorList>
            <person name="Kallberg Y."/>
            <person name="Tangrot J."/>
            <person name="Rosling A."/>
        </authorList>
    </citation>
    <scope>NUCLEOTIDE SEQUENCE</scope>
    <source>
        <strain evidence="6">MT106</strain>
    </source>
</reference>
<dbReference type="GO" id="GO:0005525">
    <property type="term" value="F:GTP binding"/>
    <property type="evidence" value="ECO:0007669"/>
    <property type="project" value="UniProtKB-KW"/>
</dbReference>
<dbReference type="Gene3D" id="3.40.50.300">
    <property type="entry name" value="P-loop containing nucleotide triphosphate hydrolases"/>
    <property type="match status" value="1"/>
</dbReference>
<dbReference type="PROSITE" id="PS51417">
    <property type="entry name" value="ARF"/>
    <property type="match status" value="1"/>
</dbReference>
<dbReference type="GO" id="GO:0046872">
    <property type="term" value="F:metal ion binding"/>
    <property type="evidence" value="ECO:0007669"/>
    <property type="project" value="UniProtKB-KW"/>
</dbReference>
<proteinExistence type="inferred from homology"/>
<comment type="similarity">
    <text evidence="1">Belongs to the small GTPase superfamily. Arf family.</text>
</comment>
<keyword evidence="2 4" id="KW-0547">Nucleotide-binding</keyword>
<gene>
    <name evidence="6" type="ORF">AGERDE_LOCUS10162</name>
</gene>
<evidence type="ECO:0000256" key="2">
    <source>
        <dbReference type="ARBA" id="ARBA00022741"/>
    </source>
</evidence>
<comment type="caution">
    <text evidence="6">The sequence shown here is derived from an EMBL/GenBank/DDBJ whole genome shotgun (WGS) entry which is preliminary data.</text>
</comment>
<feature type="binding site" evidence="5">
    <location>
        <position position="49"/>
    </location>
    <ligand>
        <name>Mg(2+)</name>
        <dbReference type="ChEBI" id="CHEBI:18420"/>
    </ligand>
</feature>
<dbReference type="SUPFAM" id="SSF52540">
    <property type="entry name" value="P-loop containing nucleoside triphosphate hydrolases"/>
    <property type="match status" value="1"/>
</dbReference>
<keyword evidence="3 4" id="KW-0342">GTP-binding</keyword>
<evidence type="ECO:0000313" key="7">
    <source>
        <dbReference type="Proteomes" id="UP000789831"/>
    </source>
</evidence>
<feature type="binding site" evidence="4">
    <location>
        <position position="71"/>
    </location>
    <ligand>
        <name>GTP</name>
        <dbReference type="ChEBI" id="CHEBI:37565"/>
    </ligand>
</feature>
<dbReference type="InterPro" id="IPR006689">
    <property type="entry name" value="Small_GTPase_ARF/SAR"/>
</dbReference>
<dbReference type="PANTHER" id="PTHR11711">
    <property type="entry name" value="ADP RIBOSYLATION FACTOR-RELATED"/>
    <property type="match status" value="1"/>
</dbReference>
<organism evidence="6 7">
    <name type="scientific">Ambispora gerdemannii</name>
    <dbReference type="NCBI Taxonomy" id="144530"/>
    <lineage>
        <taxon>Eukaryota</taxon>
        <taxon>Fungi</taxon>
        <taxon>Fungi incertae sedis</taxon>
        <taxon>Mucoromycota</taxon>
        <taxon>Glomeromycotina</taxon>
        <taxon>Glomeromycetes</taxon>
        <taxon>Archaeosporales</taxon>
        <taxon>Ambisporaceae</taxon>
        <taxon>Ambispora</taxon>
    </lineage>
</organism>
<dbReference type="SMART" id="SM00178">
    <property type="entry name" value="SAR"/>
    <property type="match status" value="1"/>
</dbReference>
<dbReference type="GO" id="GO:0003924">
    <property type="term" value="F:GTPase activity"/>
    <property type="evidence" value="ECO:0007669"/>
    <property type="project" value="InterPro"/>
</dbReference>
<dbReference type="InterPro" id="IPR027417">
    <property type="entry name" value="P-loop_NTPase"/>
</dbReference>
<keyword evidence="7" id="KW-1185">Reference proteome</keyword>
<dbReference type="GO" id="GO:0030010">
    <property type="term" value="P:establishment of cell polarity"/>
    <property type="evidence" value="ECO:0007669"/>
    <property type="project" value="UniProtKB-ARBA"/>
</dbReference>
<accession>A0A9N9D5L6</accession>
<protein>
    <submittedName>
        <fullName evidence="6">3781_t:CDS:1</fullName>
    </submittedName>
</protein>
<evidence type="ECO:0000256" key="4">
    <source>
        <dbReference type="PIRSR" id="PIRSR606689-1"/>
    </source>
</evidence>
<name>A0A9N9D5L6_9GLOM</name>
<dbReference type="AlphaFoldDB" id="A0A9N9D5L6"/>
<evidence type="ECO:0000256" key="5">
    <source>
        <dbReference type="PIRSR" id="PIRSR606689-2"/>
    </source>
</evidence>
<dbReference type="SMART" id="SM00175">
    <property type="entry name" value="RAB"/>
    <property type="match status" value="1"/>
</dbReference>
<dbReference type="EMBL" id="CAJVPL010002962">
    <property type="protein sequence ID" value="CAG8623290.1"/>
    <property type="molecule type" value="Genomic_DNA"/>
</dbReference>
<dbReference type="InterPro" id="IPR024156">
    <property type="entry name" value="Small_GTPase_ARF"/>
</dbReference>
<evidence type="ECO:0000313" key="6">
    <source>
        <dbReference type="EMBL" id="CAG8623290.1"/>
    </source>
</evidence>
<evidence type="ECO:0000256" key="1">
    <source>
        <dbReference type="ARBA" id="ARBA00010290"/>
    </source>
</evidence>
<dbReference type="PROSITE" id="PS51422">
    <property type="entry name" value="SAR1"/>
    <property type="match status" value="1"/>
</dbReference>